<evidence type="ECO:0000313" key="16">
    <source>
        <dbReference type="Proteomes" id="UP000037029"/>
    </source>
</evidence>
<dbReference type="RefSeq" id="WP_048939337.1">
    <property type="nucleotide sequence ID" value="NZ_CP020925.1"/>
</dbReference>
<keyword evidence="9 10" id="KW-0998">Cell outer membrane</keyword>
<dbReference type="EMBL" id="CP020925">
    <property type="protein sequence ID" value="ATP17557.1"/>
    <property type="molecule type" value="Genomic_DNA"/>
</dbReference>
<sequence>MSNKRSSAFFLAASLWALAVPAGAQEPRQELHLPAQGLGDALRALGSAARREIIFTPEAVAGKSAAALDGGYTFKEALDTLLAGSGLSTVERDGTVLIVGRSQAPLAPAAAHSEDAAILVTGSRIRGAPPASPVTVLSSREIAQSGQTDLGEAVRTLPQSFAGGQNPGVAPGAPGSNNNQNSGSSINLRGLGPDATLTLLNGHRLAYGSFTQAIDVNAIPLAAVERIEIVADGASALYGSDAVGGVANIILRKDYDGASATARLGSATDGGNTQQQYSLVAGTTWNGGGLMATYDFERDTAITARQRSYTQYMPGNTTLLPAVKRHSAVLSLHHALSPDLTFSIDGLYNWRRAPTVLQVPGGSRYTTEPTNKSFAIAPSLSFEASPSLTFAISGVYGEDRTDTRQFTTTAAGAVSAYPYCYCNMVRSLEATSQGDLFDLPAGTVRFAGGAGYRDNGYLNRSTSLPEPIDVHQDSYYGFGEIYVPLVSPAQAVAAIHRLSLTGALRYEKYPGIDDVLTPKLGLIYAPSPDLDLKASWGKSFKAATLYQQYQPQYAFLYDATTLGGSGYPAGATALFTNGGNRALKPERATSWSATLAAHPRAVSGLRLEASYFEIAYRDRVAQPFQGTDLYNALGRLTLDDFVDPYPDAEQQAALIAASPVPLFNYSGQAYDPDAVVAAVYNTFFNVARQKIRGVDLMARYDAELDSGDKLSLTGSASWLQSRQRLDPSLPYTDLAGTIFNPPHWRGRAGATWTRGPLSASAFANYTGGVDDTRNSPAVRVGSQTTFDLALVYRPSQEGQVPGVGFALAVRNLLNDKPAYARAVANYYVSYDSTNQSAIGRFISVSLTKEW</sequence>
<evidence type="ECO:0000256" key="1">
    <source>
        <dbReference type="ARBA" id="ARBA00004571"/>
    </source>
</evidence>
<keyword evidence="7 11" id="KW-0798">TonB box</keyword>
<dbReference type="Pfam" id="PF07660">
    <property type="entry name" value="STN"/>
    <property type="match status" value="1"/>
</dbReference>
<evidence type="ECO:0000256" key="11">
    <source>
        <dbReference type="RuleBase" id="RU003357"/>
    </source>
</evidence>
<dbReference type="InterPro" id="IPR039426">
    <property type="entry name" value="TonB-dep_rcpt-like"/>
</dbReference>
<dbReference type="Gene3D" id="2.40.170.20">
    <property type="entry name" value="TonB-dependent receptor, beta-barrel domain"/>
    <property type="match status" value="1"/>
</dbReference>
<keyword evidence="13" id="KW-0732">Signal</keyword>
<feature type="compositionally biased region" description="Low complexity" evidence="12">
    <location>
        <begin position="175"/>
        <end position="185"/>
    </location>
</feature>
<evidence type="ECO:0000256" key="7">
    <source>
        <dbReference type="ARBA" id="ARBA00023077"/>
    </source>
</evidence>
<dbReference type="Pfam" id="PF00593">
    <property type="entry name" value="TonB_dep_Rec_b-barrel"/>
    <property type="match status" value="1"/>
</dbReference>
<keyword evidence="2 10" id="KW-0813">Transport</keyword>
<dbReference type="Gene3D" id="2.170.130.10">
    <property type="entry name" value="TonB-dependent receptor, plug domain"/>
    <property type="match status" value="1"/>
</dbReference>
<dbReference type="GO" id="GO:0009279">
    <property type="term" value="C:cell outer membrane"/>
    <property type="evidence" value="ECO:0007669"/>
    <property type="project" value="UniProtKB-SubCell"/>
</dbReference>
<dbReference type="InterPro" id="IPR012910">
    <property type="entry name" value="Plug_dom"/>
</dbReference>
<comment type="similarity">
    <text evidence="10 11">Belongs to the TonB-dependent receptor family.</text>
</comment>
<evidence type="ECO:0000256" key="8">
    <source>
        <dbReference type="ARBA" id="ARBA00023136"/>
    </source>
</evidence>
<dbReference type="CDD" id="cd01347">
    <property type="entry name" value="ligand_gated_channel"/>
    <property type="match status" value="1"/>
</dbReference>
<dbReference type="Gene3D" id="3.55.50.30">
    <property type="match status" value="1"/>
</dbReference>
<dbReference type="PANTHER" id="PTHR47234">
    <property type="match status" value="1"/>
</dbReference>
<reference evidence="15 16" key="1">
    <citation type="submission" date="2017-04" db="EMBL/GenBank/DDBJ databases">
        <title>Characterization, genome and methylation analysis of a phthalic acid esters degrading strain Sphingobium yanoikuyae SHJ.</title>
        <authorList>
            <person name="Feng L."/>
        </authorList>
    </citation>
    <scope>NUCLEOTIDE SEQUENCE [LARGE SCALE GENOMIC DNA]</scope>
    <source>
        <strain evidence="15 16">SHJ</strain>
    </source>
</reference>
<feature type="domain" description="Secretin/TonB short N-terminal" evidence="14">
    <location>
        <begin position="51"/>
        <end position="102"/>
    </location>
</feature>
<evidence type="ECO:0000256" key="6">
    <source>
        <dbReference type="ARBA" id="ARBA00023004"/>
    </source>
</evidence>
<dbReference type="SUPFAM" id="SSF56935">
    <property type="entry name" value="Porins"/>
    <property type="match status" value="1"/>
</dbReference>
<evidence type="ECO:0000256" key="2">
    <source>
        <dbReference type="ARBA" id="ARBA00022448"/>
    </source>
</evidence>
<accession>A0A0J9CW62</accession>
<dbReference type="AlphaFoldDB" id="A0A0J9CW62"/>
<dbReference type="Proteomes" id="UP000037029">
    <property type="component" value="Chromosome"/>
</dbReference>
<keyword evidence="8 10" id="KW-0472">Membrane</keyword>
<dbReference type="Pfam" id="PF07715">
    <property type="entry name" value="Plug"/>
    <property type="match status" value="1"/>
</dbReference>
<name>A0A0J9CW62_SPHYA</name>
<keyword evidence="5 10" id="KW-0812">Transmembrane</keyword>
<dbReference type="InterPro" id="IPR011662">
    <property type="entry name" value="Secretin/TonB_short_N"/>
</dbReference>
<dbReference type="PANTHER" id="PTHR47234:SF3">
    <property type="entry name" value="SECRETIN_TONB SHORT N-TERMINAL DOMAIN-CONTAINING PROTEIN"/>
    <property type="match status" value="1"/>
</dbReference>
<keyword evidence="4" id="KW-0410">Iron transport</keyword>
<dbReference type="PROSITE" id="PS52016">
    <property type="entry name" value="TONB_DEPENDENT_REC_3"/>
    <property type="match status" value="1"/>
</dbReference>
<keyword evidence="4" id="KW-0406">Ion transport</keyword>
<evidence type="ECO:0000313" key="15">
    <source>
        <dbReference type="EMBL" id="ATP17557.1"/>
    </source>
</evidence>
<dbReference type="InterPro" id="IPR000531">
    <property type="entry name" value="Beta-barrel_TonB"/>
</dbReference>
<feature type="signal peptide" evidence="13">
    <location>
        <begin position="1"/>
        <end position="24"/>
    </location>
</feature>
<dbReference type="SMART" id="SM00965">
    <property type="entry name" value="STN"/>
    <property type="match status" value="1"/>
</dbReference>
<comment type="subcellular location">
    <subcellularLocation>
        <location evidence="1 10">Cell outer membrane</location>
        <topology evidence="1 10">Multi-pass membrane protein</topology>
    </subcellularLocation>
</comment>
<proteinExistence type="inferred from homology"/>
<dbReference type="GO" id="GO:0006826">
    <property type="term" value="P:iron ion transport"/>
    <property type="evidence" value="ECO:0007669"/>
    <property type="project" value="UniProtKB-KW"/>
</dbReference>
<feature type="chain" id="PRO_5030009345" evidence="13">
    <location>
        <begin position="25"/>
        <end position="850"/>
    </location>
</feature>
<keyword evidence="15" id="KW-0675">Receptor</keyword>
<evidence type="ECO:0000256" key="13">
    <source>
        <dbReference type="SAM" id="SignalP"/>
    </source>
</evidence>
<dbReference type="InterPro" id="IPR036942">
    <property type="entry name" value="Beta-barrel_TonB_sf"/>
</dbReference>
<evidence type="ECO:0000256" key="4">
    <source>
        <dbReference type="ARBA" id="ARBA00022496"/>
    </source>
</evidence>
<evidence type="ECO:0000256" key="5">
    <source>
        <dbReference type="ARBA" id="ARBA00022692"/>
    </source>
</evidence>
<evidence type="ECO:0000256" key="9">
    <source>
        <dbReference type="ARBA" id="ARBA00023237"/>
    </source>
</evidence>
<protein>
    <submittedName>
        <fullName evidence="15">TonB-dependent receptor</fullName>
    </submittedName>
</protein>
<evidence type="ECO:0000259" key="14">
    <source>
        <dbReference type="SMART" id="SM00965"/>
    </source>
</evidence>
<keyword evidence="6" id="KW-0408">Iron</keyword>
<evidence type="ECO:0000256" key="3">
    <source>
        <dbReference type="ARBA" id="ARBA00022452"/>
    </source>
</evidence>
<feature type="region of interest" description="Disordered" evidence="12">
    <location>
        <begin position="158"/>
        <end position="187"/>
    </location>
</feature>
<gene>
    <name evidence="15" type="ORF">BV87_03575</name>
</gene>
<organism evidence="15 16">
    <name type="scientific">Sphingobium yanoikuyae</name>
    <name type="common">Sphingomonas yanoikuyae</name>
    <dbReference type="NCBI Taxonomy" id="13690"/>
    <lineage>
        <taxon>Bacteria</taxon>
        <taxon>Pseudomonadati</taxon>
        <taxon>Pseudomonadota</taxon>
        <taxon>Alphaproteobacteria</taxon>
        <taxon>Sphingomonadales</taxon>
        <taxon>Sphingomonadaceae</taxon>
        <taxon>Sphingobium</taxon>
    </lineage>
</organism>
<evidence type="ECO:0000256" key="12">
    <source>
        <dbReference type="SAM" id="MobiDB-lite"/>
    </source>
</evidence>
<dbReference type="InterPro" id="IPR037066">
    <property type="entry name" value="Plug_dom_sf"/>
</dbReference>
<evidence type="ECO:0000256" key="10">
    <source>
        <dbReference type="PROSITE-ProRule" id="PRU01360"/>
    </source>
</evidence>
<keyword evidence="3 10" id="KW-1134">Transmembrane beta strand</keyword>